<accession>A0ABU0WT47</accession>
<evidence type="ECO:0000313" key="2">
    <source>
        <dbReference type="EMBL" id="MDQ2582996.1"/>
    </source>
</evidence>
<dbReference type="EMBL" id="NSDM01000001">
    <property type="protein sequence ID" value="MDQ2582996.1"/>
    <property type="molecule type" value="Genomic_DNA"/>
</dbReference>
<evidence type="ECO:0000313" key="3">
    <source>
        <dbReference type="Proteomes" id="UP001225605"/>
    </source>
</evidence>
<proteinExistence type="predicted"/>
<reference evidence="2 3" key="1">
    <citation type="submission" date="2017-06" db="EMBL/GenBank/DDBJ databases">
        <title>Cultured bacterium strain Saccharothrix yanglingensis Hhs.015.</title>
        <authorList>
            <person name="Xia Y."/>
        </authorList>
    </citation>
    <scope>NUCLEOTIDE SEQUENCE [LARGE SCALE GENOMIC DNA]</scope>
    <source>
        <strain evidence="2 3">Hhs.015</strain>
    </source>
</reference>
<sequence>MVAQDGGGAGTGAREQRVVAVLRSEADFTDPNLSREHRWLALYLVVQLADGHGRLSSAYRRVLKHAARDRRHWAHNRSLGAVRAEVGRWIGPGARPGGRPPWNRVAAVIRAAVDPERAPEVLATARYLHTLASGGTPDPRSRPAWLRPGVGEVSTALIGGPEWARKHRLRPAGQVPAPTAPEPMAGSPSVEPAAVEPIAIESAPVEQAAVEPVAAEGAVTLVATPVPTPASTPVPTPVPTPASTPASTPVPTPEPTPAPAQADPERSSYQLLWTVVRAHRDAQARYEARIAELEGLVGDLRAAIAAAGVTIPAQRPRRHLTGHHLALDDPARAFTYPLPADLPEPRTGSR</sequence>
<feature type="region of interest" description="Disordered" evidence="1">
    <location>
        <begin position="226"/>
        <end position="265"/>
    </location>
</feature>
<gene>
    <name evidence="2" type="ORF">CKY47_03135</name>
</gene>
<keyword evidence="3" id="KW-1185">Reference proteome</keyword>
<feature type="compositionally biased region" description="Pro residues" evidence="1">
    <location>
        <begin position="226"/>
        <end position="258"/>
    </location>
</feature>
<organism evidence="2 3">
    <name type="scientific">Saccharothrix yanglingensis</name>
    <dbReference type="NCBI Taxonomy" id="659496"/>
    <lineage>
        <taxon>Bacteria</taxon>
        <taxon>Bacillati</taxon>
        <taxon>Actinomycetota</taxon>
        <taxon>Actinomycetes</taxon>
        <taxon>Pseudonocardiales</taxon>
        <taxon>Pseudonocardiaceae</taxon>
        <taxon>Saccharothrix</taxon>
    </lineage>
</organism>
<evidence type="ECO:0000256" key="1">
    <source>
        <dbReference type="SAM" id="MobiDB-lite"/>
    </source>
</evidence>
<dbReference type="Proteomes" id="UP001225605">
    <property type="component" value="Unassembled WGS sequence"/>
</dbReference>
<protein>
    <submittedName>
        <fullName evidence="2">Uncharacterized protein</fullName>
    </submittedName>
</protein>
<comment type="caution">
    <text evidence="2">The sequence shown here is derived from an EMBL/GenBank/DDBJ whole genome shotgun (WGS) entry which is preliminary data.</text>
</comment>
<name>A0ABU0WT47_9PSEU</name>